<reference evidence="3" key="2">
    <citation type="journal article" date="2018" name="BMC Genomics">
        <title>Genomic insights into host adaptation between the wheat stripe rust pathogen (Puccinia striiformis f. sp. tritici) and the barley stripe rust pathogen (Puccinia striiformis f. sp. hordei).</title>
        <authorList>
            <person name="Xia C."/>
            <person name="Wang M."/>
            <person name="Yin C."/>
            <person name="Cornejo O.E."/>
            <person name="Hulbert S.H."/>
            <person name="Chen X."/>
        </authorList>
    </citation>
    <scope>NUCLEOTIDE SEQUENCE [LARGE SCALE GENOMIC DNA]</scope>
    <source>
        <strain evidence="3">93TX-2</strain>
    </source>
</reference>
<dbReference type="VEuPathDB" id="FungiDB:PSTT_00918"/>
<dbReference type="EMBL" id="PKSM01000172">
    <property type="protein sequence ID" value="POW05345.1"/>
    <property type="molecule type" value="Genomic_DNA"/>
</dbReference>
<proteinExistence type="predicted"/>
<evidence type="ECO:0000313" key="2">
    <source>
        <dbReference type="EMBL" id="POW05345.1"/>
    </source>
</evidence>
<evidence type="ECO:0000256" key="1">
    <source>
        <dbReference type="SAM" id="MobiDB-lite"/>
    </source>
</evidence>
<evidence type="ECO:0000313" key="3">
    <source>
        <dbReference type="Proteomes" id="UP000238274"/>
    </source>
</evidence>
<protein>
    <submittedName>
        <fullName evidence="2">Uncharacterized protein</fullName>
    </submittedName>
</protein>
<gene>
    <name evidence="2" type="ORF">PSHT_10805</name>
</gene>
<reference evidence="2 3" key="1">
    <citation type="submission" date="2017-12" db="EMBL/GenBank/DDBJ databases">
        <title>Gene loss provides genomic basis for host adaptation in cereal stripe rust fungi.</title>
        <authorList>
            <person name="Xia C."/>
        </authorList>
    </citation>
    <scope>NUCLEOTIDE SEQUENCE [LARGE SCALE GENOMIC DNA]</scope>
    <source>
        <strain evidence="2 3">93TX-2</strain>
    </source>
</reference>
<dbReference type="Proteomes" id="UP000238274">
    <property type="component" value="Unassembled WGS sequence"/>
</dbReference>
<sequence>TNIRLEAAAAKSGSSHQAVNDDNSKEDYSDNEGSIIKELTSTLTGTRSSSVMYIPLSAEKIHIWANALILLCITCCLQQSISVGSWKKSQGSQSIHLRLSSIASNHTLEDYLTFIGCVSPEAERVSSILRRNGFISYHNFASPSLNNEYLTAVELPLGLVIRLRDSVSGFFNHLSQNLT</sequence>
<dbReference type="VEuPathDB" id="FungiDB:PSTT_04463"/>
<reference evidence="3" key="3">
    <citation type="journal article" date="2018" name="Mol. Plant Microbe Interact.">
        <title>Genome sequence resources for the wheat stripe rust pathogen (Puccinia striiformis f. sp. tritici) and the barley stripe rust pathogen (Puccinia striiformis f. sp. hordei).</title>
        <authorList>
            <person name="Xia C."/>
            <person name="Wang M."/>
            <person name="Yin C."/>
            <person name="Cornejo O.E."/>
            <person name="Hulbert S.H."/>
            <person name="Chen X."/>
        </authorList>
    </citation>
    <scope>NUCLEOTIDE SEQUENCE [LARGE SCALE GENOMIC DNA]</scope>
    <source>
        <strain evidence="3">93TX-2</strain>
    </source>
</reference>
<keyword evidence="3" id="KW-1185">Reference proteome</keyword>
<feature type="region of interest" description="Disordered" evidence="1">
    <location>
        <begin position="11"/>
        <end position="30"/>
    </location>
</feature>
<comment type="caution">
    <text evidence="2">The sequence shown here is derived from an EMBL/GenBank/DDBJ whole genome shotgun (WGS) entry which is preliminary data.</text>
</comment>
<feature type="non-terminal residue" evidence="2">
    <location>
        <position position="1"/>
    </location>
</feature>
<accession>A0A2S4V7A4</accession>
<feature type="compositionally biased region" description="Polar residues" evidence="1">
    <location>
        <begin position="12"/>
        <end position="21"/>
    </location>
</feature>
<dbReference type="VEuPathDB" id="FungiDB:PSHT_10805"/>
<dbReference type="AlphaFoldDB" id="A0A2S4V7A4"/>
<organism evidence="2 3">
    <name type="scientific">Puccinia striiformis</name>
    <dbReference type="NCBI Taxonomy" id="27350"/>
    <lineage>
        <taxon>Eukaryota</taxon>
        <taxon>Fungi</taxon>
        <taxon>Dikarya</taxon>
        <taxon>Basidiomycota</taxon>
        <taxon>Pucciniomycotina</taxon>
        <taxon>Pucciniomycetes</taxon>
        <taxon>Pucciniales</taxon>
        <taxon>Pucciniaceae</taxon>
        <taxon>Puccinia</taxon>
    </lineage>
</organism>
<name>A0A2S4V7A4_9BASI</name>